<organism evidence="1 2">
    <name type="scientific">Ramazzottius varieornatus</name>
    <name type="common">Water bear</name>
    <name type="synonym">Tardigrade</name>
    <dbReference type="NCBI Taxonomy" id="947166"/>
    <lineage>
        <taxon>Eukaryota</taxon>
        <taxon>Metazoa</taxon>
        <taxon>Ecdysozoa</taxon>
        <taxon>Tardigrada</taxon>
        <taxon>Eutardigrada</taxon>
        <taxon>Parachela</taxon>
        <taxon>Hypsibioidea</taxon>
        <taxon>Ramazzottiidae</taxon>
        <taxon>Ramazzottius</taxon>
    </lineage>
</organism>
<sequence length="106" mass="12064">MGTEALLTPTGRWENVLMLQLMEAEWFYSGLYFRLIDHRSYTPTSSADAEHPSNRQLQQSRLCSSIGVGDVEGKITSYYHSLGKITSYYPGKIPGKITSYYHSLHK</sequence>
<proteinExistence type="predicted"/>
<dbReference type="EMBL" id="BDGG01000009">
    <property type="protein sequence ID" value="GAV03163.1"/>
    <property type="molecule type" value="Genomic_DNA"/>
</dbReference>
<evidence type="ECO:0000313" key="2">
    <source>
        <dbReference type="Proteomes" id="UP000186922"/>
    </source>
</evidence>
<gene>
    <name evidence="1" type="primary">RvY_13631-1</name>
    <name evidence="1" type="synonym">RvY_13631.1</name>
    <name evidence="1" type="ORF">RvY_13631</name>
</gene>
<accession>A0A1D1VSK7</accession>
<dbReference type="AlphaFoldDB" id="A0A1D1VSK7"/>
<name>A0A1D1VSK7_RAMVA</name>
<evidence type="ECO:0000313" key="1">
    <source>
        <dbReference type="EMBL" id="GAV03163.1"/>
    </source>
</evidence>
<reference evidence="1 2" key="1">
    <citation type="journal article" date="2016" name="Nat. Commun.">
        <title>Extremotolerant tardigrade genome and improved radiotolerance of human cultured cells by tardigrade-unique protein.</title>
        <authorList>
            <person name="Hashimoto T."/>
            <person name="Horikawa D.D."/>
            <person name="Saito Y."/>
            <person name="Kuwahara H."/>
            <person name="Kozuka-Hata H."/>
            <person name="Shin-I T."/>
            <person name="Minakuchi Y."/>
            <person name="Ohishi K."/>
            <person name="Motoyama A."/>
            <person name="Aizu T."/>
            <person name="Enomoto A."/>
            <person name="Kondo K."/>
            <person name="Tanaka S."/>
            <person name="Hara Y."/>
            <person name="Koshikawa S."/>
            <person name="Sagara H."/>
            <person name="Miura T."/>
            <person name="Yokobori S."/>
            <person name="Miyagawa K."/>
            <person name="Suzuki Y."/>
            <person name="Kubo T."/>
            <person name="Oyama M."/>
            <person name="Kohara Y."/>
            <person name="Fujiyama A."/>
            <person name="Arakawa K."/>
            <person name="Katayama T."/>
            <person name="Toyoda A."/>
            <person name="Kunieda T."/>
        </authorList>
    </citation>
    <scope>NUCLEOTIDE SEQUENCE [LARGE SCALE GENOMIC DNA]</scope>
    <source>
        <strain evidence="1 2">YOKOZUNA-1</strain>
    </source>
</reference>
<dbReference type="Proteomes" id="UP000186922">
    <property type="component" value="Unassembled WGS sequence"/>
</dbReference>
<keyword evidence="2" id="KW-1185">Reference proteome</keyword>
<comment type="caution">
    <text evidence="1">The sequence shown here is derived from an EMBL/GenBank/DDBJ whole genome shotgun (WGS) entry which is preliminary data.</text>
</comment>
<protein>
    <submittedName>
        <fullName evidence="1">Uncharacterized protein</fullName>
    </submittedName>
</protein>